<dbReference type="InterPro" id="IPR015797">
    <property type="entry name" value="NUDIX_hydrolase-like_dom_sf"/>
</dbReference>
<sequence>MAGTLEPGETYESNIYEEANEELGIEDMKFEIGPKVRVADDYQRFCQFYFVKIDRPADAFVIQGVEVANVKWVKIQDLSRNILEHPDEFTPPMGRYAKILSR</sequence>
<dbReference type="AlphaFoldDB" id="A0A1F7VER3"/>
<protein>
    <recommendedName>
        <fullName evidence="1">Nudix hydrolase domain-containing protein</fullName>
    </recommendedName>
</protein>
<dbReference type="InterPro" id="IPR000086">
    <property type="entry name" value="NUDIX_hydrolase_dom"/>
</dbReference>
<evidence type="ECO:0000313" key="3">
    <source>
        <dbReference type="Proteomes" id="UP000177574"/>
    </source>
</evidence>
<reference evidence="2 3" key="1">
    <citation type="journal article" date="2016" name="Nat. Commun.">
        <title>Thousands of microbial genomes shed light on interconnected biogeochemical processes in an aquifer system.</title>
        <authorList>
            <person name="Anantharaman K."/>
            <person name="Brown C.T."/>
            <person name="Hug L.A."/>
            <person name="Sharon I."/>
            <person name="Castelle C.J."/>
            <person name="Probst A.J."/>
            <person name="Thomas B.C."/>
            <person name="Singh A."/>
            <person name="Wilkins M.J."/>
            <person name="Karaoz U."/>
            <person name="Brodie E.L."/>
            <person name="Williams K.H."/>
            <person name="Hubbard S.S."/>
            <person name="Banfield J.F."/>
        </authorList>
    </citation>
    <scope>NUCLEOTIDE SEQUENCE [LARGE SCALE GENOMIC DNA]</scope>
</reference>
<dbReference type="Proteomes" id="UP000177574">
    <property type="component" value="Unassembled WGS sequence"/>
</dbReference>
<feature type="domain" description="Nudix hydrolase" evidence="1">
    <location>
        <begin position="1"/>
        <end position="95"/>
    </location>
</feature>
<dbReference type="PROSITE" id="PS51462">
    <property type="entry name" value="NUDIX"/>
    <property type="match status" value="1"/>
</dbReference>
<comment type="caution">
    <text evidence="2">The sequence shown here is derived from an EMBL/GenBank/DDBJ whole genome shotgun (WGS) entry which is preliminary data.</text>
</comment>
<organism evidence="2 3">
    <name type="scientific">Candidatus Uhrbacteria bacterium RIFCSPLOWO2_02_FULL_53_10</name>
    <dbReference type="NCBI Taxonomy" id="1802411"/>
    <lineage>
        <taxon>Bacteria</taxon>
        <taxon>Candidatus Uhriibacteriota</taxon>
    </lineage>
</organism>
<dbReference type="Pfam" id="PF00293">
    <property type="entry name" value="NUDIX"/>
    <property type="match status" value="1"/>
</dbReference>
<evidence type="ECO:0000313" key="2">
    <source>
        <dbReference type="EMBL" id="OGL89032.1"/>
    </source>
</evidence>
<name>A0A1F7VER3_9BACT</name>
<proteinExistence type="predicted"/>
<gene>
    <name evidence="2" type="ORF">A3I45_03325</name>
</gene>
<evidence type="ECO:0000259" key="1">
    <source>
        <dbReference type="PROSITE" id="PS51462"/>
    </source>
</evidence>
<accession>A0A1F7VER3</accession>
<dbReference type="SUPFAM" id="SSF55811">
    <property type="entry name" value="Nudix"/>
    <property type="match status" value="1"/>
</dbReference>
<dbReference type="EMBL" id="MGET01000053">
    <property type="protein sequence ID" value="OGL89032.1"/>
    <property type="molecule type" value="Genomic_DNA"/>
</dbReference>
<dbReference type="Gene3D" id="3.90.79.10">
    <property type="entry name" value="Nucleoside Triphosphate Pyrophosphohydrolase"/>
    <property type="match status" value="1"/>
</dbReference>